<evidence type="ECO:0000313" key="1">
    <source>
        <dbReference type="EMBL" id="SCZ76189.1"/>
    </source>
</evidence>
<dbReference type="Gene3D" id="1.10.150.240">
    <property type="entry name" value="Putative phosphatase, domain 2"/>
    <property type="match status" value="1"/>
</dbReference>
<dbReference type="Pfam" id="PF13419">
    <property type="entry name" value="HAD_2"/>
    <property type="match status" value="1"/>
</dbReference>
<dbReference type="InterPro" id="IPR050155">
    <property type="entry name" value="HAD-like_hydrolase_sf"/>
</dbReference>
<protein>
    <submittedName>
        <fullName evidence="1">Phosphoglycolate phosphatase</fullName>
    </submittedName>
</protein>
<dbReference type="InterPro" id="IPR023214">
    <property type="entry name" value="HAD_sf"/>
</dbReference>
<dbReference type="FunFam" id="3.40.50.1000:FF:000022">
    <property type="entry name" value="Phosphoglycolate phosphatase"/>
    <property type="match status" value="1"/>
</dbReference>
<keyword evidence="2" id="KW-1185">Reference proteome</keyword>
<dbReference type="SUPFAM" id="SSF56784">
    <property type="entry name" value="HAD-like"/>
    <property type="match status" value="1"/>
</dbReference>
<gene>
    <name evidence="1" type="ORF">SAMN03080599_00113</name>
</gene>
<organism evidence="1 2">
    <name type="scientific">Acidaminobacter hydrogenoformans DSM 2784</name>
    <dbReference type="NCBI Taxonomy" id="1120920"/>
    <lineage>
        <taxon>Bacteria</taxon>
        <taxon>Bacillati</taxon>
        <taxon>Bacillota</taxon>
        <taxon>Clostridia</taxon>
        <taxon>Peptostreptococcales</taxon>
        <taxon>Acidaminobacteraceae</taxon>
        <taxon>Acidaminobacter</taxon>
    </lineage>
</organism>
<sequence>MSYCNLIFDLDGTLIEPKTGITRAIAYALKYYDIEIPESEYDTLTPFIGPPLTESFSRYYGFDDAKAREAVEKYREYYSVTGLFECNLYPGITELLAELSASGAHIYLATSKPQTFAETILKHLGLARFFKLIAGSTFDHTRDQKSQVIHWLLSQEQLTPASCLMIGDRHYDVEGARVCGIETIAVGYGYGSEEEFDQCTPAYRAKTVEALAELLRQLVG</sequence>
<dbReference type="Gene3D" id="3.40.50.1000">
    <property type="entry name" value="HAD superfamily/HAD-like"/>
    <property type="match status" value="1"/>
</dbReference>
<accession>A0A1G5RSD8</accession>
<dbReference type="GO" id="GO:0005829">
    <property type="term" value="C:cytosol"/>
    <property type="evidence" value="ECO:0007669"/>
    <property type="project" value="TreeGrafter"/>
</dbReference>
<dbReference type="RefSeq" id="WP_092588940.1">
    <property type="nucleotide sequence ID" value="NZ_FMWL01000001.1"/>
</dbReference>
<dbReference type="AlphaFoldDB" id="A0A1G5RSD8"/>
<dbReference type="EMBL" id="FMWL01000001">
    <property type="protein sequence ID" value="SCZ76189.1"/>
    <property type="molecule type" value="Genomic_DNA"/>
</dbReference>
<reference evidence="1 2" key="1">
    <citation type="submission" date="2016-10" db="EMBL/GenBank/DDBJ databases">
        <authorList>
            <person name="de Groot N.N."/>
        </authorList>
    </citation>
    <scope>NUCLEOTIDE SEQUENCE [LARGE SCALE GENOMIC DNA]</scope>
    <source>
        <strain evidence="1 2">DSM 2784</strain>
    </source>
</reference>
<dbReference type="GO" id="GO:0004713">
    <property type="term" value="F:protein tyrosine kinase activity"/>
    <property type="evidence" value="ECO:0007669"/>
    <property type="project" value="TreeGrafter"/>
</dbReference>
<name>A0A1G5RSD8_9FIRM</name>
<dbReference type="InterPro" id="IPR036412">
    <property type="entry name" value="HAD-like_sf"/>
</dbReference>
<dbReference type="OrthoDB" id="9792518at2"/>
<dbReference type="PANTHER" id="PTHR43434">
    <property type="entry name" value="PHOSPHOGLYCOLATE PHOSPHATASE"/>
    <property type="match status" value="1"/>
</dbReference>
<dbReference type="InterPro" id="IPR023198">
    <property type="entry name" value="PGP-like_dom2"/>
</dbReference>
<dbReference type="Proteomes" id="UP000199208">
    <property type="component" value="Unassembled WGS sequence"/>
</dbReference>
<dbReference type="STRING" id="1120920.SAMN03080599_00113"/>
<dbReference type="InterPro" id="IPR041492">
    <property type="entry name" value="HAD_2"/>
</dbReference>
<proteinExistence type="predicted"/>
<evidence type="ECO:0000313" key="2">
    <source>
        <dbReference type="Proteomes" id="UP000199208"/>
    </source>
</evidence>
<dbReference type="PANTHER" id="PTHR43434:SF20">
    <property type="entry name" value="5'-NUCLEOTIDASE"/>
    <property type="match status" value="1"/>
</dbReference>